<sequence length="191" mass="21349">MRRFTPCLKGGKGLPDAESVFLQRDGRRMERHLKKNGKIGILNFRRDEYACTTKREFFCRGWTVSMKMMRSVFYGLLTIYLIAALFSLIFSLLLSFTSLHESSLEGVVTAFSFLLLFIGGFVAGGKGKEKGWILGALTGVFYAVINFMFQFLGRDSGFTLEQTAYYTFFLLVATAGGVFGVNASGKRSKKA</sequence>
<feature type="transmembrane region" description="Helical" evidence="1">
    <location>
        <begin position="164"/>
        <end position="183"/>
    </location>
</feature>
<evidence type="ECO:0000256" key="1">
    <source>
        <dbReference type="SAM" id="Phobius"/>
    </source>
</evidence>
<protein>
    <recommendedName>
        <fullName evidence="4">TIGR04086 family membrane protein</fullName>
    </recommendedName>
</protein>
<accession>A0A150LFW1</accession>
<dbReference type="AlphaFoldDB" id="A0A150LFW1"/>
<name>A0A150LFW1_9BACI</name>
<dbReference type="InterPro" id="IPR023804">
    <property type="entry name" value="DUF3792_TM"/>
</dbReference>
<dbReference type="NCBIfam" id="TIGR04086">
    <property type="entry name" value="TIGR04086_membr"/>
    <property type="match status" value="1"/>
</dbReference>
<organism evidence="2 3">
    <name type="scientific">Caldibacillus debilis</name>
    <dbReference type="NCBI Taxonomy" id="301148"/>
    <lineage>
        <taxon>Bacteria</taxon>
        <taxon>Bacillati</taxon>
        <taxon>Bacillota</taxon>
        <taxon>Bacilli</taxon>
        <taxon>Bacillales</taxon>
        <taxon>Bacillaceae</taxon>
        <taxon>Caldibacillus</taxon>
    </lineage>
</organism>
<reference evidence="2 3" key="1">
    <citation type="submission" date="2016-01" db="EMBL/GenBank/DDBJ databases">
        <title>Draft Genome Sequences of Seven Thermophilic Sporeformers Isolated from Foods.</title>
        <authorList>
            <person name="Berendsen E.M."/>
            <person name="Wells-Bennik M.H."/>
            <person name="Krawcyk A.O."/>
            <person name="De Jong A."/>
            <person name="Holsappel S."/>
            <person name="Eijlander R.T."/>
            <person name="Kuipers O.P."/>
        </authorList>
    </citation>
    <scope>NUCLEOTIDE SEQUENCE [LARGE SCALE GENOMIC DNA]</scope>
    <source>
        <strain evidence="2 3">B4135</strain>
    </source>
</reference>
<comment type="caution">
    <text evidence="2">The sequence shown here is derived from an EMBL/GenBank/DDBJ whole genome shotgun (WGS) entry which is preliminary data.</text>
</comment>
<feature type="transmembrane region" description="Helical" evidence="1">
    <location>
        <begin position="72"/>
        <end position="94"/>
    </location>
</feature>
<evidence type="ECO:0008006" key="4">
    <source>
        <dbReference type="Google" id="ProtNLM"/>
    </source>
</evidence>
<feature type="transmembrane region" description="Helical" evidence="1">
    <location>
        <begin position="106"/>
        <end position="125"/>
    </location>
</feature>
<evidence type="ECO:0000313" key="3">
    <source>
        <dbReference type="Proteomes" id="UP000075683"/>
    </source>
</evidence>
<dbReference type="Pfam" id="PF12670">
    <property type="entry name" value="DUF3792"/>
    <property type="match status" value="1"/>
</dbReference>
<proteinExistence type="predicted"/>
<dbReference type="Proteomes" id="UP000075683">
    <property type="component" value="Unassembled WGS sequence"/>
</dbReference>
<keyword evidence="1" id="KW-0472">Membrane</keyword>
<gene>
    <name evidence="2" type="ORF">B4135_3332</name>
</gene>
<dbReference type="STRING" id="301148.B4135_3332"/>
<feature type="transmembrane region" description="Helical" evidence="1">
    <location>
        <begin position="132"/>
        <end position="152"/>
    </location>
</feature>
<dbReference type="EMBL" id="LQYT01000113">
    <property type="protein sequence ID" value="KYD11217.1"/>
    <property type="molecule type" value="Genomic_DNA"/>
</dbReference>
<keyword evidence="1" id="KW-1133">Transmembrane helix</keyword>
<evidence type="ECO:0000313" key="2">
    <source>
        <dbReference type="EMBL" id="KYD11217.1"/>
    </source>
</evidence>
<keyword evidence="1" id="KW-0812">Transmembrane</keyword>